<evidence type="ECO:0000256" key="5">
    <source>
        <dbReference type="PIRSR" id="PIRSR015894-1"/>
    </source>
</evidence>
<dbReference type="GO" id="GO:0032259">
    <property type="term" value="P:methylation"/>
    <property type="evidence" value="ECO:0007669"/>
    <property type="project" value="UniProtKB-KW"/>
</dbReference>
<feature type="region of interest" description="Disordered" evidence="8">
    <location>
        <begin position="195"/>
        <end position="237"/>
    </location>
</feature>
<evidence type="ECO:0000256" key="4">
    <source>
        <dbReference type="PIRNR" id="PIRNR015894"/>
    </source>
</evidence>
<evidence type="ECO:0000256" key="2">
    <source>
        <dbReference type="ARBA" id="ARBA00022679"/>
    </source>
</evidence>
<feature type="domain" description="PRMT5 oligomerisation" evidence="11">
    <location>
        <begin position="559"/>
        <end position="703"/>
    </location>
</feature>
<evidence type="ECO:0000259" key="9">
    <source>
        <dbReference type="Pfam" id="PF05185"/>
    </source>
</evidence>
<feature type="domain" description="PRMT5 TIM barrel" evidence="10">
    <location>
        <begin position="39"/>
        <end position="370"/>
    </location>
</feature>
<feature type="compositionally biased region" description="Acidic residues" evidence="8">
    <location>
        <begin position="218"/>
        <end position="237"/>
    </location>
</feature>
<dbReference type="InterPro" id="IPR025799">
    <property type="entry name" value="Arg_MeTrfase"/>
</dbReference>
<feature type="active site" description="Proton donor/acceptor" evidence="5">
    <location>
        <position position="527"/>
    </location>
</feature>
<feature type="binding site" evidence="6">
    <location>
        <begin position="509"/>
        <end position="510"/>
    </location>
    <ligand>
        <name>S-adenosyl-L-methionine</name>
        <dbReference type="ChEBI" id="CHEBI:59789"/>
    </ligand>
</feature>
<dbReference type="InterPro" id="IPR029063">
    <property type="entry name" value="SAM-dependent_MTases_sf"/>
</dbReference>
<keyword evidence="3 4" id="KW-0949">S-adenosyl-L-methionine</keyword>
<dbReference type="GO" id="GO:0016274">
    <property type="term" value="F:protein-arginine N-methyltransferase activity"/>
    <property type="evidence" value="ECO:0007669"/>
    <property type="project" value="InterPro"/>
</dbReference>
<dbReference type="InterPro" id="IPR035248">
    <property type="entry name" value="PRMT5_C"/>
</dbReference>
<dbReference type="PANTHER" id="PTHR10738:SF0">
    <property type="entry name" value="PROTEIN ARGININE N-METHYLTRANSFERASE 5"/>
    <property type="match status" value="1"/>
</dbReference>
<feature type="binding site" evidence="6">
    <location>
        <position position="479"/>
    </location>
    <ligand>
        <name>S-adenosyl-L-methionine</name>
        <dbReference type="ChEBI" id="CHEBI:59789"/>
    </ligand>
</feature>
<name>A0A0G4G6T1_9ALVE</name>
<dbReference type="PIRSF" id="PIRSF015894">
    <property type="entry name" value="Skb1_MeTrfase"/>
    <property type="match status" value="1"/>
</dbReference>
<dbReference type="AlphaFoldDB" id="A0A0G4G6T1"/>
<dbReference type="Pfam" id="PF05185">
    <property type="entry name" value="PRMT5"/>
    <property type="match status" value="1"/>
</dbReference>
<feature type="site" description="Critical for specifying symmetric addition of methyl groups" evidence="7">
    <location>
        <position position="413"/>
    </location>
</feature>
<dbReference type="PhylomeDB" id="A0A0G4G6T1"/>
<keyword evidence="1 4" id="KW-0489">Methyltransferase</keyword>
<feature type="domain" description="PRMT5 arginine-N-methyltransferase" evidence="9">
    <location>
        <begin position="382"/>
        <end position="556"/>
    </location>
</feature>
<organism evidence="12">
    <name type="scientific">Chromera velia CCMP2878</name>
    <dbReference type="NCBI Taxonomy" id="1169474"/>
    <lineage>
        <taxon>Eukaryota</taxon>
        <taxon>Sar</taxon>
        <taxon>Alveolata</taxon>
        <taxon>Colpodellida</taxon>
        <taxon>Chromeraceae</taxon>
        <taxon>Chromera</taxon>
    </lineage>
</organism>
<reference evidence="12" key="1">
    <citation type="submission" date="2014-11" db="EMBL/GenBank/DDBJ databases">
        <authorList>
            <person name="Otto D Thomas"/>
            <person name="Naeem Raeece"/>
        </authorList>
    </citation>
    <scope>NUCLEOTIDE SEQUENCE</scope>
</reference>
<evidence type="ECO:0000256" key="3">
    <source>
        <dbReference type="ARBA" id="ARBA00022691"/>
    </source>
</evidence>
<dbReference type="Gene3D" id="2.70.160.11">
    <property type="entry name" value="Hnrnp arginine n-methyltransferase1"/>
    <property type="match status" value="2"/>
</dbReference>
<dbReference type="InterPro" id="IPR035247">
    <property type="entry name" value="PRMT5_TIM"/>
</dbReference>
<dbReference type="PANTHER" id="PTHR10738">
    <property type="entry name" value="PROTEIN ARGININE N-METHYLTRANSFERASE 5"/>
    <property type="match status" value="1"/>
</dbReference>
<dbReference type="Gene3D" id="3.20.20.150">
    <property type="entry name" value="Divalent-metal-dependent TIM barrel enzymes"/>
    <property type="match status" value="1"/>
</dbReference>
<evidence type="ECO:0000256" key="8">
    <source>
        <dbReference type="SAM" id="MobiDB-lite"/>
    </source>
</evidence>
<evidence type="ECO:0000313" key="12">
    <source>
        <dbReference type="EMBL" id="CEM23916.1"/>
    </source>
</evidence>
<dbReference type="GO" id="GO:0006355">
    <property type="term" value="P:regulation of DNA-templated transcription"/>
    <property type="evidence" value="ECO:0007669"/>
    <property type="project" value="TreeGrafter"/>
</dbReference>
<dbReference type="InterPro" id="IPR035075">
    <property type="entry name" value="PRMT5"/>
</dbReference>
<comment type="similarity">
    <text evidence="4">Belongs to the class I-like SAM-binding methyltransferase superfamily.</text>
</comment>
<gene>
    <name evidence="12" type="ORF">Cvel_4225</name>
</gene>
<evidence type="ECO:0000259" key="11">
    <source>
        <dbReference type="Pfam" id="PF17286"/>
    </source>
</evidence>
<evidence type="ECO:0000259" key="10">
    <source>
        <dbReference type="Pfam" id="PF17285"/>
    </source>
</evidence>
<keyword evidence="2 4" id="KW-0808">Transferase</keyword>
<accession>A0A0G4G6T1</accession>
<feature type="binding site" evidence="6">
    <location>
        <begin position="419"/>
        <end position="420"/>
    </location>
    <ligand>
        <name>S-adenosyl-L-methionine</name>
        <dbReference type="ChEBI" id="CHEBI:59789"/>
    </ligand>
</feature>
<feature type="compositionally biased region" description="Pro residues" evidence="8">
    <location>
        <begin position="205"/>
        <end position="214"/>
    </location>
</feature>
<sequence length="802" mass="91661">MEKGQGDPQKCFLGREIEDFLDIVRIRDEINDAQLHVGVIPIANPPFALKGDGPLPPEYTLDVVSQSDLPLDQQTGGGWGAWVVGACSSWISTDSQNVSEEYRKFSEDALQKEIEWACHCGMYGCILPTPDYLHCARYAAVIAPFLNGQSYQFSVRIPLTLSSEYFNGGASRKVPVFYRTPPPQGTNRTVAKNVKTEEVSSDVPTPAPTTPAPPVSGEELEDMYGEGVPFDDDEQEGPCEFDAAEAHRREVSQTRTDDDRLDGWRVWMNLKRLVDSRFLTVTLELTPNLPEDPIYFERWMAEPVKALVITKECFINNSKGMPILSKAHSKIVQMMMKKGAQIILKINRQPSTVRADEDLVQFLRYKNYIWQIFHNKLPFLSESEKFEFSYRDVLQHPLQPLQDNLESTTYEIFERDPVKYAEYQRAIEACLRDKIAQKPGEKLVLMVVGAGRGPLMTAALNAVTAVGIADREFRFIVVEKNQNAVITLRWKVQNETHPLWRKVEVVGGDMRFWEPEGNTKADIMISELLGSFGDNELSPECLDGAQRFLKDDGVSIPREYTSFIRPASCHKIWNEIRVMGEKFLQTSYVVNMQSAYFPSVQKPQRVFTFAHPNWKINPRSNQHNCRDTWIDFDMTTDTLLHGMAGYFSTVLYGDIVLSILPETFSTGMFSWFPLFFPFKTPVFLKKGERIRFHISRKDDEHKIDFDMTTDTLLHGMAGYFSTVLYGDIVLSILPETFSTGMFSWFPLFFPFKTPVFLKKGERIRFHISRKDDEHKVWYEWSLTGPQSTPIHNSQGRSHAIGK</sequence>
<evidence type="ECO:0000256" key="1">
    <source>
        <dbReference type="ARBA" id="ARBA00022603"/>
    </source>
</evidence>
<dbReference type="Pfam" id="PF17285">
    <property type="entry name" value="PRMT5_TIM"/>
    <property type="match status" value="1"/>
</dbReference>
<proteinExistence type="inferred from homology"/>
<dbReference type="Pfam" id="PF17286">
    <property type="entry name" value="PRMT5_C"/>
    <property type="match status" value="1"/>
</dbReference>
<evidence type="ECO:0000256" key="6">
    <source>
        <dbReference type="PIRSR" id="PIRSR015894-2"/>
    </source>
</evidence>
<dbReference type="GO" id="GO:0005634">
    <property type="term" value="C:nucleus"/>
    <property type="evidence" value="ECO:0007669"/>
    <property type="project" value="TreeGrafter"/>
</dbReference>
<evidence type="ECO:0000256" key="7">
    <source>
        <dbReference type="PIRSR" id="PIRSR015894-3"/>
    </source>
</evidence>
<dbReference type="PROSITE" id="PS51678">
    <property type="entry name" value="SAM_MT_PRMT"/>
    <property type="match status" value="1"/>
</dbReference>
<feature type="active site" description="Proton donor/acceptor" evidence="5">
    <location>
        <position position="536"/>
    </location>
</feature>
<dbReference type="Gene3D" id="3.40.50.150">
    <property type="entry name" value="Vaccinia Virus protein VP39"/>
    <property type="match status" value="1"/>
</dbReference>
<feature type="binding site" evidence="6">
    <location>
        <position position="410"/>
    </location>
    <ligand>
        <name>S-adenosyl-L-methionine</name>
        <dbReference type="ChEBI" id="CHEBI:59789"/>
    </ligand>
</feature>
<dbReference type="InterPro" id="IPR007857">
    <property type="entry name" value="Arg_MeTrfase_PRMT5"/>
</dbReference>
<dbReference type="VEuPathDB" id="CryptoDB:Cvel_4225"/>
<dbReference type="GO" id="GO:0005829">
    <property type="term" value="C:cytosol"/>
    <property type="evidence" value="ECO:0007669"/>
    <property type="project" value="TreeGrafter"/>
</dbReference>
<dbReference type="EMBL" id="CDMZ01000915">
    <property type="protein sequence ID" value="CEM23916.1"/>
    <property type="molecule type" value="Genomic_DNA"/>
</dbReference>
<dbReference type="SUPFAM" id="SSF53335">
    <property type="entry name" value="S-adenosyl-L-methionine-dependent methyltransferases"/>
    <property type="match status" value="2"/>
</dbReference>
<protein>
    <recommendedName>
        <fullName evidence="4">Protein arginine N-methyltransferase</fullName>
    </recommendedName>
</protein>